<dbReference type="AlphaFoldDB" id="A0A6A2XQB1"/>
<protein>
    <submittedName>
        <fullName evidence="2">Uncharacterized protein</fullName>
    </submittedName>
</protein>
<proteinExistence type="predicted"/>
<evidence type="ECO:0000256" key="1">
    <source>
        <dbReference type="SAM" id="MobiDB-lite"/>
    </source>
</evidence>
<gene>
    <name evidence="2" type="ORF">F3Y22_tig00111473pilonHSYRG00009</name>
</gene>
<sequence>MTLKDFHGGSIPFDLPLPSAPGVIVRPIDRTGSDRPTFWGNPVGRPNDRARPNSSPATRRFDDKTPFFWVPADLSGSDRATSWGNPVGQPDNHDRPNSSPTTRHFDDKTQFFSSSVHIGRYFEEDERKSLDGGSAPRRTITDECFGVQASHVEKKPESVYAGRILGQYLSAPAASGLYPNAWAARKVATVSVARAEQTAVSKLVHASAIDKKGYQGYDEDGYVNTSKPCSAGSENGNQVNMCLDLKPRSQPTEQLEGNIEKERSICV</sequence>
<comment type="caution">
    <text evidence="2">The sequence shown here is derived from an EMBL/GenBank/DDBJ whole genome shotgun (WGS) entry which is preliminary data.</text>
</comment>
<keyword evidence="3" id="KW-1185">Reference proteome</keyword>
<dbReference type="GO" id="GO:0003743">
    <property type="term" value="F:translation initiation factor activity"/>
    <property type="evidence" value="ECO:0007669"/>
    <property type="project" value="InterPro"/>
</dbReference>
<dbReference type="EMBL" id="VEPZ02001350">
    <property type="protein sequence ID" value="KAE8677923.1"/>
    <property type="molecule type" value="Genomic_DNA"/>
</dbReference>
<dbReference type="GO" id="GO:0003729">
    <property type="term" value="F:mRNA binding"/>
    <property type="evidence" value="ECO:0007669"/>
    <property type="project" value="TreeGrafter"/>
</dbReference>
<evidence type="ECO:0000313" key="3">
    <source>
        <dbReference type="Proteomes" id="UP000436088"/>
    </source>
</evidence>
<dbReference type="PANTHER" id="PTHR32091">
    <property type="entry name" value="EUKARYOTIC TRANSLATION INITIATION FACTOR 4B"/>
    <property type="match status" value="1"/>
</dbReference>
<name>A0A6A2XQB1_HIBSY</name>
<dbReference type="InterPro" id="IPR010433">
    <property type="entry name" value="EIF-4B_pln"/>
</dbReference>
<evidence type="ECO:0000313" key="2">
    <source>
        <dbReference type="EMBL" id="KAE8677923.1"/>
    </source>
</evidence>
<dbReference type="PANTHER" id="PTHR32091:SF4">
    <property type="entry name" value="OS07G0546100 PROTEIN"/>
    <property type="match status" value="1"/>
</dbReference>
<reference evidence="2" key="1">
    <citation type="submission" date="2019-09" db="EMBL/GenBank/DDBJ databases">
        <title>Draft genome information of white flower Hibiscus syriacus.</title>
        <authorList>
            <person name="Kim Y.-M."/>
        </authorList>
    </citation>
    <scope>NUCLEOTIDE SEQUENCE [LARGE SCALE GENOMIC DNA]</scope>
    <source>
        <strain evidence="2">YM2019G1</strain>
    </source>
</reference>
<feature type="region of interest" description="Disordered" evidence="1">
    <location>
        <begin position="27"/>
        <end position="62"/>
    </location>
</feature>
<accession>A0A6A2XQB1</accession>
<dbReference type="Proteomes" id="UP000436088">
    <property type="component" value="Unassembled WGS sequence"/>
</dbReference>
<organism evidence="2 3">
    <name type="scientific">Hibiscus syriacus</name>
    <name type="common">Rose of Sharon</name>
    <dbReference type="NCBI Taxonomy" id="106335"/>
    <lineage>
        <taxon>Eukaryota</taxon>
        <taxon>Viridiplantae</taxon>
        <taxon>Streptophyta</taxon>
        <taxon>Embryophyta</taxon>
        <taxon>Tracheophyta</taxon>
        <taxon>Spermatophyta</taxon>
        <taxon>Magnoliopsida</taxon>
        <taxon>eudicotyledons</taxon>
        <taxon>Gunneridae</taxon>
        <taxon>Pentapetalae</taxon>
        <taxon>rosids</taxon>
        <taxon>malvids</taxon>
        <taxon>Malvales</taxon>
        <taxon>Malvaceae</taxon>
        <taxon>Malvoideae</taxon>
        <taxon>Hibiscus</taxon>
    </lineage>
</organism>
<feature type="region of interest" description="Disordered" evidence="1">
    <location>
        <begin position="79"/>
        <end position="109"/>
    </location>
</feature>